<evidence type="ECO:0000256" key="1">
    <source>
        <dbReference type="SAM" id="MobiDB-lite"/>
    </source>
</evidence>
<dbReference type="EMBL" id="JBAMMX010000004">
    <property type="protein sequence ID" value="KAK6943269.1"/>
    <property type="molecule type" value="Genomic_DNA"/>
</dbReference>
<organism evidence="2 3">
    <name type="scientific">Dillenia turbinata</name>
    <dbReference type="NCBI Taxonomy" id="194707"/>
    <lineage>
        <taxon>Eukaryota</taxon>
        <taxon>Viridiplantae</taxon>
        <taxon>Streptophyta</taxon>
        <taxon>Embryophyta</taxon>
        <taxon>Tracheophyta</taxon>
        <taxon>Spermatophyta</taxon>
        <taxon>Magnoliopsida</taxon>
        <taxon>eudicotyledons</taxon>
        <taxon>Gunneridae</taxon>
        <taxon>Pentapetalae</taxon>
        <taxon>Dilleniales</taxon>
        <taxon>Dilleniaceae</taxon>
        <taxon>Dillenia</taxon>
    </lineage>
</organism>
<name>A0AAN8VZL7_9MAGN</name>
<dbReference type="Proteomes" id="UP001370490">
    <property type="component" value="Unassembled WGS sequence"/>
</dbReference>
<dbReference type="AlphaFoldDB" id="A0AAN8VZL7"/>
<gene>
    <name evidence="2" type="ORF">RJ641_028646</name>
</gene>
<comment type="caution">
    <text evidence="2">The sequence shown here is derived from an EMBL/GenBank/DDBJ whole genome shotgun (WGS) entry which is preliminary data.</text>
</comment>
<feature type="region of interest" description="Disordered" evidence="1">
    <location>
        <begin position="1"/>
        <end position="21"/>
    </location>
</feature>
<feature type="compositionally biased region" description="Basic and acidic residues" evidence="1">
    <location>
        <begin position="1"/>
        <end position="11"/>
    </location>
</feature>
<proteinExistence type="predicted"/>
<keyword evidence="3" id="KW-1185">Reference proteome</keyword>
<evidence type="ECO:0000313" key="2">
    <source>
        <dbReference type="EMBL" id="KAK6943269.1"/>
    </source>
</evidence>
<reference evidence="2 3" key="1">
    <citation type="submission" date="2023-12" db="EMBL/GenBank/DDBJ databases">
        <title>A high-quality genome assembly for Dillenia turbinata (Dilleniales).</title>
        <authorList>
            <person name="Chanderbali A."/>
        </authorList>
    </citation>
    <scope>NUCLEOTIDE SEQUENCE [LARGE SCALE GENOMIC DNA]</scope>
    <source>
        <strain evidence="2">LSX21</strain>
        <tissue evidence="2">Leaf</tissue>
    </source>
</reference>
<evidence type="ECO:0000313" key="3">
    <source>
        <dbReference type="Proteomes" id="UP001370490"/>
    </source>
</evidence>
<accession>A0AAN8VZL7</accession>
<sequence length="90" mass="10126">MDGRNRSDSEKVRRRAEHTTGPIREIVIRGPADSASEPVRAVRQGLGFGFRNVLWKPWRPILGKKGLAKEARADQVDLATWKTFSRSLGI</sequence>
<protein>
    <submittedName>
        <fullName evidence="2">Uncharacterized protein</fullName>
    </submittedName>
</protein>